<protein>
    <submittedName>
        <fullName evidence="1">Conjugal transfer protein TraO</fullName>
    </submittedName>
</protein>
<proteinExistence type="predicted"/>
<comment type="caution">
    <text evidence="1">The sequence shown here is derived from an EMBL/GenBank/DDBJ whole genome shotgun (WGS) entry which is preliminary data.</text>
</comment>
<dbReference type="EMBL" id="SRZC01000006">
    <property type="protein sequence ID" value="TGX82942.1"/>
    <property type="molecule type" value="Genomic_DNA"/>
</dbReference>
<evidence type="ECO:0000313" key="1">
    <source>
        <dbReference type="EMBL" id="TGX82942.1"/>
    </source>
</evidence>
<accession>A0AC61QRB2</accession>
<dbReference type="Proteomes" id="UP000308886">
    <property type="component" value="Unassembled WGS sequence"/>
</dbReference>
<keyword evidence="2" id="KW-1185">Reference proteome</keyword>
<name>A0AC61QRB2_9BACT</name>
<sequence length="195" mass="21210">MKKIFAIFAVAVFSLLGGKAFAQRCLPGMSAVEIKANMADGFYTGKSRDCGYDLGVIYSVFTGSHGNTWSFGGEYLQTFKPYGEKGRIPVAQFTGEAGYNLHILSDYSMTFHLYGGISALAGYETVNWGKDVLSDGSTLHDGDNFIYGGALNLQAEFYLSDKVALTANVKGRFTFGSDVQIYHTTYGVGVKFIIE</sequence>
<evidence type="ECO:0000313" key="2">
    <source>
        <dbReference type="Proteomes" id="UP000308886"/>
    </source>
</evidence>
<organism evidence="1 2">
    <name type="scientific">Palleniella muris</name>
    <dbReference type="NCBI Taxonomy" id="3038145"/>
    <lineage>
        <taxon>Bacteria</taxon>
        <taxon>Pseudomonadati</taxon>
        <taxon>Bacteroidota</taxon>
        <taxon>Bacteroidia</taxon>
        <taxon>Bacteroidales</taxon>
        <taxon>Prevotellaceae</taxon>
        <taxon>Palleniella</taxon>
    </lineage>
</organism>
<reference evidence="1" key="1">
    <citation type="submission" date="2019-04" db="EMBL/GenBank/DDBJ databases">
        <title>Microbes associate with the intestines of laboratory mice.</title>
        <authorList>
            <person name="Navarre W."/>
            <person name="Wong E."/>
            <person name="Huang K."/>
            <person name="Tropini C."/>
            <person name="Ng K."/>
            <person name="Yu B."/>
        </authorList>
    </citation>
    <scope>NUCLEOTIDE SEQUENCE</scope>
    <source>
        <strain evidence="1">NM73_A23</strain>
    </source>
</reference>
<gene>
    <name evidence="1" type="ORF">E5358_04575</name>
</gene>